<evidence type="ECO:0000313" key="15">
    <source>
        <dbReference type="Proteomes" id="UP000319731"/>
    </source>
</evidence>
<reference evidence="14 15" key="1">
    <citation type="journal article" date="2019" name="Sci. Rep.">
        <title>Comparative genomics of chytrid fungi reveal insights into the obligate biotrophic and pathogenic lifestyle of Synchytrium endobioticum.</title>
        <authorList>
            <person name="van de Vossenberg B.T.L.H."/>
            <person name="Warris S."/>
            <person name="Nguyen H.D.T."/>
            <person name="van Gent-Pelzer M.P.E."/>
            <person name="Joly D.L."/>
            <person name="van de Geest H.C."/>
            <person name="Bonants P.J.M."/>
            <person name="Smith D.S."/>
            <person name="Levesque C.A."/>
            <person name="van der Lee T.A.J."/>
        </authorList>
    </citation>
    <scope>NUCLEOTIDE SEQUENCE [LARGE SCALE GENOMIC DNA]</scope>
    <source>
        <strain evidence="14 15">JEL517</strain>
    </source>
</reference>
<dbReference type="Pfam" id="PF21800">
    <property type="entry name" value="KH_KRR1_2nd"/>
    <property type="match status" value="1"/>
</dbReference>
<evidence type="ECO:0000256" key="11">
    <source>
        <dbReference type="PIRNR" id="PIRNR006515"/>
    </source>
</evidence>
<comment type="similarity">
    <text evidence="2 11">Belongs to the KRR1 family.</text>
</comment>
<dbReference type="GO" id="GO:0006364">
    <property type="term" value="P:rRNA processing"/>
    <property type="evidence" value="ECO:0007669"/>
    <property type="project" value="UniProtKB-KW"/>
</dbReference>
<evidence type="ECO:0000256" key="7">
    <source>
        <dbReference type="ARBA" id="ARBA00023242"/>
    </source>
</evidence>
<proteinExistence type="inferred from homology"/>
<comment type="subcellular location">
    <subcellularLocation>
        <location evidence="1 11">Nucleus</location>
        <location evidence="1 11">Nucleolus</location>
    </subcellularLocation>
</comment>
<evidence type="ECO:0000256" key="2">
    <source>
        <dbReference type="ARBA" id="ARBA00009344"/>
    </source>
</evidence>
<dbReference type="InterPro" id="IPR048549">
    <property type="entry name" value="KRR1-like_KH2_euk"/>
</dbReference>
<evidence type="ECO:0000256" key="5">
    <source>
        <dbReference type="ARBA" id="ARBA00022552"/>
    </source>
</evidence>
<dbReference type="Pfam" id="PF17903">
    <property type="entry name" value="KH_KRR1_1st"/>
    <property type="match status" value="1"/>
</dbReference>
<feature type="region of interest" description="Disordered" evidence="12">
    <location>
        <begin position="293"/>
        <end position="361"/>
    </location>
</feature>
<organism evidence="14 15">
    <name type="scientific">Synchytrium microbalum</name>
    <dbReference type="NCBI Taxonomy" id="1806994"/>
    <lineage>
        <taxon>Eukaryota</taxon>
        <taxon>Fungi</taxon>
        <taxon>Fungi incertae sedis</taxon>
        <taxon>Chytridiomycota</taxon>
        <taxon>Chytridiomycota incertae sedis</taxon>
        <taxon>Chytridiomycetes</taxon>
        <taxon>Synchytriales</taxon>
        <taxon>Synchytriaceae</taxon>
        <taxon>Synchytrium</taxon>
    </lineage>
</organism>
<evidence type="ECO:0000256" key="12">
    <source>
        <dbReference type="SAM" id="MobiDB-lite"/>
    </source>
</evidence>
<gene>
    <name evidence="14" type="ORF">SmJEL517_g04866</name>
</gene>
<evidence type="ECO:0000256" key="4">
    <source>
        <dbReference type="ARBA" id="ARBA00022517"/>
    </source>
</evidence>
<feature type="region of interest" description="Disordered" evidence="12">
    <location>
        <begin position="1"/>
        <end position="36"/>
    </location>
</feature>
<evidence type="ECO:0000256" key="6">
    <source>
        <dbReference type="ARBA" id="ARBA00022884"/>
    </source>
</evidence>
<dbReference type="GO" id="GO:0032040">
    <property type="term" value="C:small-subunit processome"/>
    <property type="evidence" value="ECO:0007669"/>
    <property type="project" value="TreeGrafter"/>
</dbReference>
<dbReference type="AlphaFoldDB" id="A0A507BS93"/>
<dbReference type="InterPro" id="IPR004087">
    <property type="entry name" value="KH_dom"/>
</dbReference>
<evidence type="ECO:0000256" key="1">
    <source>
        <dbReference type="ARBA" id="ARBA00004604"/>
    </source>
</evidence>
<dbReference type="PANTHER" id="PTHR12581:SF0">
    <property type="entry name" value="KRR1 SMALL SUBUNIT PROCESSOME COMPONENT HOMOLOG"/>
    <property type="match status" value="1"/>
</dbReference>
<keyword evidence="7 11" id="KW-0539">Nucleus</keyword>
<name>A0A507BS93_9FUNG</name>
<keyword evidence="4 11" id="KW-0690">Ribosome biogenesis</keyword>
<dbReference type="InterPro" id="IPR048548">
    <property type="entry name" value="KRR1-like_KH2"/>
</dbReference>
<protein>
    <recommendedName>
        <fullName evidence="3 11">KRR1 small subunit processome component</fullName>
    </recommendedName>
    <alternativeName>
        <fullName evidence="11">KRR-R motif-containing protein 1</fullName>
    </alternativeName>
</protein>
<dbReference type="PIRSF" id="PIRSF006515">
    <property type="entry name" value="KRR1"/>
    <property type="match status" value="1"/>
</dbReference>
<comment type="function">
    <text evidence="9">Required for 40S ribosome biogenesis. Involved in nucleolar processing of pre-18S ribosomal RNA and ribosome assembly. Essential for vegetative growth.</text>
</comment>
<dbReference type="FunFam" id="3.30.1370.10:FF:000011">
    <property type="entry name" value="KRR1 small subunit processome component"/>
    <property type="match status" value="1"/>
</dbReference>
<dbReference type="Gene3D" id="3.30.1370.10">
    <property type="entry name" value="K Homology domain, type 1"/>
    <property type="match status" value="2"/>
</dbReference>
<dbReference type="PANTHER" id="PTHR12581">
    <property type="entry name" value="HIV-1 REV BINDING PROTEIN 2, 3"/>
    <property type="match status" value="1"/>
</dbReference>
<dbReference type="SMART" id="SM00322">
    <property type="entry name" value="KH"/>
    <property type="match status" value="1"/>
</dbReference>
<evidence type="ECO:0000259" key="13">
    <source>
        <dbReference type="SMART" id="SM00322"/>
    </source>
</evidence>
<evidence type="ECO:0000313" key="14">
    <source>
        <dbReference type="EMBL" id="TPX31947.1"/>
    </source>
</evidence>
<feature type="compositionally biased region" description="Low complexity" evidence="12">
    <location>
        <begin position="9"/>
        <end position="26"/>
    </location>
</feature>
<dbReference type="InterPro" id="IPR024166">
    <property type="entry name" value="rRNA_assembly_KRR1"/>
</dbReference>
<dbReference type="GO" id="GO:0003723">
    <property type="term" value="F:RNA binding"/>
    <property type="evidence" value="ECO:0007669"/>
    <property type="project" value="UniProtKB-KW"/>
</dbReference>
<dbReference type="GeneID" id="42006091"/>
<sequence>MEVEEEGEAAAADQVQPDAPVDAPPVNKNKRYRKEKPWDTDDIDKWAIQPWKPEDNTAPFLDESSFATLFPKYRESYLREIWGQVTQVLEAVGIACVLDLIEGSMTVKTTRKTRDPYIIFKARDLIKALARSVPIQQAVRSLEDGIATDIIKIGNIVRNKERFVKRRQRLIGPNGNTLKAIELLTNCYVLVQGNTVTALGPHKGLKEVRRVAMDCMKNIHPIYHIKEMMIKRELAKDEKLKNESWDRFLPHFKKKNIKSKPKEIKEKKKYTPFPPEQTPRKLAQIDLQIGSGEMAAQAAQMTKKKKRRSTEGGDDGGAEKQNKKVNVDTSAGDNDVVMDDAKPVTEGKKKKKKRSADADNE</sequence>
<keyword evidence="5 11" id="KW-0698">rRNA processing</keyword>
<dbReference type="FunFam" id="3.30.1370.10:FF:000014">
    <property type="entry name" value="KRR1 small subunit processome component"/>
    <property type="match status" value="1"/>
</dbReference>
<dbReference type="OrthoDB" id="441223at2759"/>
<dbReference type="InterPro" id="IPR041174">
    <property type="entry name" value="KRR1-like_KH1"/>
</dbReference>
<feature type="domain" description="K Homology" evidence="13">
    <location>
        <begin position="147"/>
        <end position="217"/>
    </location>
</feature>
<dbReference type="RefSeq" id="XP_031023258.1">
    <property type="nucleotide sequence ID" value="XM_031170794.1"/>
</dbReference>
<dbReference type="Proteomes" id="UP000319731">
    <property type="component" value="Unassembled WGS sequence"/>
</dbReference>
<evidence type="ECO:0000256" key="8">
    <source>
        <dbReference type="ARBA" id="ARBA00023274"/>
    </source>
</evidence>
<keyword evidence="15" id="KW-1185">Reference proteome</keyword>
<accession>A0A507BS93</accession>
<dbReference type="SUPFAM" id="SSF54791">
    <property type="entry name" value="Eukaryotic type KH-domain (KH-domain type I)"/>
    <property type="match status" value="1"/>
</dbReference>
<dbReference type="CDD" id="cd22393">
    <property type="entry name" value="KH-I_KRR1_rpt1"/>
    <property type="match status" value="1"/>
</dbReference>
<comment type="subunit">
    <text evidence="10">Component of the ribosomal small subunit (SSU) processome composed of at least 40 protein subunits and snoRNA U3. Interacts with snoRNA U3. Interacts with MPP10, KRI1 and with ribosomal proteins RPS1A, RPS4A, RPS4B, RPS8A, RPS8B, RPS11A, RPS11B, RPS13, RPS24, RPS25, RPL4A, RPL7B, RPL8, RPL23, RPL25 and RPL28.</text>
</comment>
<feature type="region of interest" description="Disordered" evidence="12">
    <location>
        <begin position="256"/>
        <end position="280"/>
    </location>
</feature>
<dbReference type="InterPro" id="IPR048550">
    <property type="entry name" value="KRR1-like_KH1_euk"/>
</dbReference>
<dbReference type="EMBL" id="QEAO01000037">
    <property type="protein sequence ID" value="TPX31947.1"/>
    <property type="molecule type" value="Genomic_DNA"/>
</dbReference>
<evidence type="ECO:0000256" key="10">
    <source>
        <dbReference type="ARBA" id="ARBA00025908"/>
    </source>
</evidence>
<evidence type="ECO:0000256" key="3">
    <source>
        <dbReference type="ARBA" id="ARBA00017405"/>
    </source>
</evidence>
<dbReference type="InterPro" id="IPR036612">
    <property type="entry name" value="KH_dom_type_1_sf"/>
</dbReference>
<dbReference type="STRING" id="1806994.A0A507BS93"/>
<comment type="caution">
    <text evidence="14">The sequence shown here is derived from an EMBL/GenBank/DDBJ whole genome shotgun (WGS) entry which is preliminary data.</text>
</comment>
<keyword evidence="6 11" id="KW-0694">RNA-binding</keyword>
<feature type="compositionally biased region" description="Basic and acidic residues" evidence="12">
    <location>
        <begin position="317"/>
        <end position="326"/>
    </location>
</feature>
<dbReference type="CDD" id="cd22394">
    <property type="entry name" value="KH-I_KRR1_rpt2"/>
    <property type="match status" value="1"/>
</dbReference>
<keyword evidence="8 11" id="KW-0687">Ribonucleoprotein</keyword>
<evidence type="ECO:0000256" key="9">
    <source>
        <dbReference type="ARBA" id="ARBA00024668"/>
    </source>
</evidence>